<feature type="binding site" evidence="7">
    <location>
        <position position="137"/>
    </location>
    <ligand>
        <name>[2Fe-2S] cluster</name>
        <dbReference type="ChEBI" id="CHEBI:190135"/>
    </ligand>
</feature>
<dbReference type="SUPFAM" id="SSF52833">
    <property type="entry name" value="Thioredoxin-like"/>
    <property type="match status" value="1"/>
</dbReference>
<evidence type="ECO:0000313" key="8">
    <source>
        <dbReference type="EMBL" id="AGL02547.1"/>
    </source>
</evidence>
<dbReference type="GO" id="GO:0051537">
    <property type="term" value="F:2 iron, 2 sulfur cluster binding"/>
    <property type="evidence" value="ECO:0007669"/>
    <property type="project" value="UniProtKB-KW"/>
</dbReference>
<dbReference type="CDD" id="cd03064">
    <property type="entry name" value="TRX_Fd_NuoE"/>
    <property type="match status" value="1"/>
</dbReference>
<dbReference type="PANTHER" id="PTHR43342">
    <property type="entry name" value="NADH-QUINONE OXIDOREDUCTASE, E SUBUNIT"/>
    <property type="match status" value="1"/>
</dbReference>
<keyword evidence="5 7" id="KW-0411">Iron-sulfur</keyword>
<evidence type="ECO:0000313" key="9">
    <source>
        <dbReference type="Proteomes" id="UP000013520"/>
    </source>
</evidence>
<dbReference type="PIRSF" id="PIRSF000216">
    <property type="entry name" value="NADH_DH_24kDa"/>
    <property type="match status" value="1"/>
</dbReference>
<name>R4KLX5_9FIRM</name>
<evidence type="ECO:0000256" key="6">
    <source>
        <dbReference type="ARBA" id="ARBA00034078"/>
    </source>
</evidence>
<protein>
    <submittedName>
        <fullName evidence="8">NADH:ubiquinone oxidoreductase 24 kD subunit</fullName>
    </submittedName>
</protein>
<feature type="binding site" evidence="7">
    <location>
        <position position="133"/>
    </location>
    <ligand>
        <name>[2Fe-2S] cluster</name>
        <dbReference type="ChEBI" id="CHEBI:190135"/>
    </ligand>
</feature>
<dbReference type="Proteomes" id="UP000013520">
    <property type="component" value="Chromosome"/>
</dbReference>
<organism evidence="8 9">
    <name type="scientific">Desulfoscipio gibsoniae DSM 7213</name>
    <dbReference type="NCBI Taxonomy" id="767817"/>
    <lineage>
        <taxon>Bacteria</taxon>
        <taxon>Bacillati</taxon>
        <taxon>Bacillota</taxon>
        <taxon>Clostridia</taxon>
        <taxon>Eubacteriales</taxon>
        <taxon>Desulfallaceae</taxon>
        <taxon>Desulfoscipio</taxon>
    </lineage>
</organism>
<evidence type="ECO:0000256" key="5">
    <source>
        <dbReference type="ARBA" id="ARBA00023014"/>
    </source>
</evidence>
<accession>R4KLX5</accession>
<dbReference type="InterPro" id="IPR042128">
    <property type="entry name" value="NuoE_dom"/>
</dbReference>
<evidence type="ECO:0000256" key="7">
    <source>
        <dbReference type="PIRSR" id="PIRSR000216-1"/>
    </source>
</evidence>
<proteinExistence type="inferred from homology"/>
<dbReference type="STRING" id="767817.Desgi_3192"/>
<dbReference type="InterPro" id="IPR002023">
    <property type="entry name" value="NuoE-like"/>
</dbReference>
<keyword evidence="9" id="KW-1185">Reference proteome</keyword>
<dbReference type="InterPro" id="IPR041921">
    <property type="entry name" value="NuoE_N"/>
</dbReference>
<sequence>MQENRSNCGDIAGPLNGIEGTVEKIINKHKDKSDGLYLVLQDVQDQLGTMSEAVVHQIADGFGLQPNDVLGMISYFPLIKPAPPAKYKISVCLGTNCYLHGSAQLLERLSRELTLEPGETSPDGKFSLEVVRCLGSCALSPVIMINDVIYPQVESDKIAEIINSCK</sequence>
<keyword evidence="4 7" id="KW-0408">Iron</keyword>
<comment type="similarity">
    <text evidence="1">Belongs to the complex I 24 kDa subunit family.</text>
</comment>
<dbReference type="OrthoDB" id="9807941at2"/>
<evidence type="ECO:0000256" key="4">
    <source>
        <dbReference type="ARBA" id="ARBA00023004"/>
    </source>
</evidence>
<dbReference type="InterPro" id="IPR036249">
    <property type="entry name" value="Thioredoxin-like_sf"/>
</dbReference>
<reference evidence="8 9" key="1">
    <citation type="submission" date="2012-01" db="EMBL/GenBank/DDBJ databases">
        <title>Complete sequence of Desulfotomaculum gibsoniae DSM 7213.</title>
        <authorList>
            <consortium name="US DOE Joint Genome Institute"/>
            <person name="Lucas S."/>
            <person name="Han J."/>
            <person name="Lapidus A."/>
            <person name="Cheng J.-F."/>
            <person name="Goodwin L."/>
            <person name="Pitluck S."/>
            <person name="Peters L."/>
            <person name="Ovchinnikova G."/>
            <person name="Teshima H."/>
            <person name="Detter J.C."/>
            <person name="Han C."/>
            <person name="Tapia R."/>
            <person name="Land M."/>
            <person name="Hauser L."/>
            <person name="Kyrpides N."/>
            <person name="Ivanova N."/>
            <person name="Pagani I."/>
            <person name="Parshina S."/>
            <person name="Plugge C."/>
            <person name="Muyzer G."/>
            <person name="Kuever J."/>
            <person name="Ivanova A."/>
            <person name="Nazina T."/>
            <person name="Klenk H.-P."/>
            <person name="Brambilla E."/>
            <person name="Spring S."/>
            <person name="Stams A.F."/>
            <person name="Woyke T."/>
        </authorList>
    </citation>
    <scope>NUCLEOTIDE SEQUENCE [LARGE SCALE GENOMIC DNA]</scope>
    <source>
        <strain evidence="8 9">DSM 7213</strain>
    </source>
</reference>
<dbReference type="RefSeq" id="WP_006524077.1">
    <property type="nucleotide sequence ID" value="NC_021184.1"/>
</dbReference>
<gene>
    <name evidence="8" type="ORF">Desgi_3192</name>
</gene>
<comment type="cofactor">
    <cofactor evidence="6">
        <name>[2Fe-2S] cluster</name>
        <dbReference type="ChEBI" id="CHEBI:190135"/>
    </cofactor>
</comment>
<evidence type="ECO:0000256" key="2">
    <source>
        <dbReference type="ARBA" id="ARBA00022714"/>
    </source>
</evidence>
<keyword evidence="3 7" id="KW-0479">Metal-binding</keyword>
<evidence type="ECO:0000256" key="3">
    <source>
        <dbReference type="ARBA" id="ARBA00022723"/>
    </source>
</evidence>
<keyword evidence="8" id="KW-0830">Ubiquinone</keyword>
<comment type="cofactor">
    <cofactor evidence="7">
        <name>[2Fe-2S] cluster</name>
        <dbReference type="ChEBI" id="CHEBI:190135"/>
    </cofactor>
    <text evidence="7">Binds 1 [2Fe-2S] cluster.</text>
</comment>
<dbReference type="GO" id="GO:0016491">
    <property type="term" value="F:oxidoreductase activity"/>
    <property type="evidence" value="ECO:0007669"/>
    <property type="project" value="InterPro"/>
</dbReference>
<evidence type="ECO:0000256" key="1">
    <source>
        <dbReference type="ARBA" id="ARBA00010643"/>
    </source>
</evidence>
<dbReference type="AlphaFoldDB" id="R4KLX5"/>
<dbReference type="PANTHER" id="PTHR43342:SF1">
    <property type="entry name" value="BIFURCATING [FEFE] HYDROGENASE GAMMA SUBUNIT"/>
    <property type="match status" value="1"/>
</dbReference>
<feature type="binding site" evidence="7">
    <location>
        <position position="97"/>
    </location>
    <ligand>
        <name>[2Fe-2S] cluster</name>
        <dbReference type="ChEBI" id="CHEBI:190135"/>
    </ligand>
</feature>
<dbReference type="KEGG" id="dgi:Desgi_3192"/>
<dbReference type="Pfam" id="PF01257">
    <property type="entry name" value="2Fe-2S_thioredx"/>
    <property type="match status" value="1"/>
</dbReference>
<dbReference type="EMBL" id="CP003273">
    <property type="protein sequence ID" value="AGL02547.1"/>
    <property type="molecule type" value="Genomic_DNA"/>
</dbReference>
<feature type="binding site" evidence="7">
    <location>
        <position position="92"/>
    </location>
    <ligand>
        <name>[2Fe-2S] cluster</name>
        <dbReference type="ChEBI" id="CHEBI:190135"/>
    </ligand>
</feature>
<dbReference type="Gene3D" id="3.40.30.10">
    <property type="entry name" value="Glutaredoxin"/>
    <property type="match status" value="1"/>
</dbReference>
<dbReference type="Gene3D" id="1.10.10.1590">
    <property type="entry name" value="NADH-quinone oxidoreductase subunit E"/>
    <property type="match status" value="1"/>
</dbReference>
<dbReference type="HOGENOM" id="CLU_054362_2_1_9"/>
<dbReference type="GO" id="GO:0046872">
    <property type="term" value="F:metal ion binding"/>
    <property type="evidence" value="ECO:0007669"/>
    <property type="project" value="UniProtKB-KW"/>
</dbReference>
<dbReference type="InterPro" id="IPR028431">
    <property type="entry name" value="NADP_DH_HndA-like"/>
</dbReference>
<keyword evidence="2 7" id="KW-0001">2Fe-2S</keyword>
<dbReference type="eggNOG" id="COG1905">
    <property type="taxonomic scope" value="Bacteria"/>
</dbReference>